<dbReference type="EMBL" id="JABMCH010000067">
    <property type="protein sequence ID" value="NUU48137.1"/>
    <property type="molecule type" value="Genomic_DNA"/>
</dbReference>
<feature type="region of interest" description="Disordered" evidence="1">
    <location>
        <begin position="1"/>
        <end position="54"/>
    </location>
</feature>
<protein>
    <submittedName>
        <fullName evidence="2">Uncharacterized protein</fullName>
    </submittedName>
</protein>
<sequence>MISPKSGRYATARNPDPGGTKGGPFERWDAEANERKDLGASIEPSLQVGSQVRR</sequence>
<organism evidence="2 3">
    <name type="scientific">Sphingomonas zeae</name>
    <dbReference type="NCBI Taxonomy" id="1646122"/>
    <lineage>
        <taxon>Bacteria</taxon>
        <taxon>Pseudomonadati</taxon>
        <taxon>Pseudomonadota</taxon>
        <taxon>Alphaproteobacteria</taxon>
        <taxon>Sphingomonadales</taxon>
        <taxon>Sphingomonadaceae</taxon>
        <taxon>Sphingomonas</taxon>
    </lineage>
</organism>
<evidence type="ECO:0000313" key="2">
    <source>
        <dbReference type="EMBL" id="NUU48137.1"/>
    </source>
</evidence>
<comment type="caution">
    <text evidence="2">The sequence shown here is derived from an EMBL/GenBank/DDBJ whole genome shotgun (WGS) entry which is preliminary data.</text>
</comment>
<dbReference type="Proteomes" id="UP000536441">
    <property type="component" value="Unassembled WGS sequence"/>
</dbReference>
<evidence type="ECO:0000313" key="3">
    <source>
        <dbReference type="Proteomes" id="UP000536441"/>
    </source>
</evidence>
<gene>
    <name evidence="2" type="ORF">HP438_14285</name>
</gene>
<proteinExistence type="predicted"/>
<name>A0A7Y6B7Z8_9SPHN</name>
<reference evidence="2 3" key="1">
    <citation type="submission" date="2020-05" db="EMBL/GenBank/DDBJ databases">
        <title>Genome Sequencing of Type Strains.</title>
        <authorList>
            <person name="Lemaire J.F."/>
            <person name="Inderbitzin P."/>
            <person name="Gregorio O.A."/>
            <person name="Collins S.B."/>
            <person name="Wespe N."/>
            <person name="Knight-Connoni V."/>
        </authorList>
    </citation>
    <scope>NUCLEOTIDE SEQUENCE [LARGE SCALE GENOMIC DNA]</scope>
    <source>
        <strain evidence="2 3">DSM 100049</strain>
    </source>
</reference>
<dbReference type="RefSeq" id="WP_157846251.1">
    <property type="nucleotide sequence ID" value="NZ_CBCRYR010000003.1"/>
</dbReference>
<dbReference type="AlphaFoldDB" id="A0A7Y6B7Z8"/>
<accession>A0A7Y6B7Z8</accession>
<keyword evidence="3" id="KW-1185">Reference proteome</keyword>
<evidence type="ECO:0000256" key="1">
    <source>
        <dbReference type="SAM" id="MobiDB-lite"/>
    </source>
</evidence>
<feature type="compositionally biased region" description="Basic and acidic residues" evidence="1">
    <location>
        <begin position="24"/>
        <end position="38"/>
    </location>
</feature>